<dbReference type="Gene3D" id="1.10.357.10">
    <property type="entry name" value="Tetracycline Repressor, domain 2"/>
    <property type="match status" value="1"/>
</dbReference>
<dbReference type="InterPro" id="IPR041678">
    <property type="entry name" value="TetR_C_16"/>
</dbReference>
<name>A0ABU2RGQ5_9ACTN</name>
<organism evidence="4 5">
    <name type="scientific">Streptomyces salyersiae</name>
    <dbReference type="NCBI Taxonomy" id="3075530"/>
    <lineage>
        <taxon>Bacteria</taxon>
        <taxon>Bacillati</taxon>
        <taxon>Actinomycetota</taxon>
        <taxon>Actinomycetes</taxon>
        <taxon>Kitasatosporales</taxon>
        <taxon>Streptomycetaceae</taxon>
        <taxon>Streptomyces</taxon>
    </lineage>
</organism>
<dbReference type="InterPro" id="IPR050109">
    <property type="entry name" value="HTH-type_TetR-like_transc_reg"/>
</dbReference>
<reference evidence="5" key="1">
    <citation type="submission" date="2023-07" db="EMBL/GenBank/DDBJ databases">
        <title>30 novel species of actinomycetes from the DSMZ collection.</title>
        <authorList>
            <person name="Nouioui I."/>
        </authorList>
    </citation>
    <scope>NUCLEOTIDE SEQUENCE [LARGE SCALE GENOMIC DNA]</scope>
    <source>
        <strain evidence="5">DSM 41770</strain>
    </source>
</reference>
<dbReference type="PRINTS" id="PR00455">
    <property type="entry name" value="HTHTETR"/>
</dbReference>
<dbReference type="PANTHER" id="PTHR30055">
    <property type="entry name" value="HTH-TYPE TRANSCRIPTIONAL REGULATOR RUTR"/>
    <property type="match status" value="1"/>
</dbReference>
<dbReference type="PANTHER" id="PTHR30055:SF235">
    <property type="entry name" value="TRANSCRIPTIONAL REGULATORY PROTEIN"/>
    <property type="match status" value="1"/>
</dbReference>
<dbReference type="RefSeq" id="WP_311656134.1">
    <property type="nucleotide sequence ID" value="NZ_JAVREX010000004.1"/>
</dbReference>
<feature type="domain" description="HTH tetR-type" evidence="3">
    <location>
        <begin position="15"/>
        <end position="75"/>
    </location>
</feature>
<dbReference type="PROSITE" id="PS50977">
    <property type="entry name" value="HTH_TETR_2"/>
    <property type="match status" value="1"/>
</dbReference>
<dbReference type="InterPro" id="IPR001647">
    <property type="entry name" value="HTH_TetR"/>
</dbReference>
<dbReference type="Proteomes" id="UP001183777">
    <property type="component" value="Unassembled WGS sequence"/>
</dbReference>
<proteinExistence type="predicted"/>
<evidence type="ECO:0000259" key="3">
    <source>
        <dbReference type="PROSITE" id="PS50977"/>
    </source>
</evidence>
<dbReference type="InterPro" id="IPR009057">
    <property type="entry name" value="Homeodomain-like_sf"/>
</dbReference>
<protein>
    <submittedName>
        <fullName evidence="4">TetR family transcriptional regulator</fullName>
    </submittedName>
</protein>
<dbReference type="SUPFAM" id="SSF48498">
    <property type="entry name" value="Tetracyclin repressor-like, C-terminal domain"/>
    <property type="match status" value="1"/>
</dbReference>
<evidence type="ECO:0000256" key="2">
    <source>
        <dbReference type="PROSITE-ProRule" id="PRU00335"/>
    </source>
</evidence>
<keyword evidence="5" id="KW-1185">Reference proteome</keyword>
<sequence length="201" mass="21304">MSTRPRAAKPRQPAAVTRSTIFDAARELFGESGFDAVGIRAVAARAGVDAALVIRHFGSKERLFLESMTVDLPAVQVMEGPLDGMGRAIVEHVVCLPSTRTGALAVTALAALFRASDRDEVRRNLRSTIDEVFARPLVRRLTGGDAEVRAHLVAAQLGGLLTSMHVVQDPVLLAADPQAVVARYGDAIQRLISEGEGGTAA</sequence>
<dbReference type="Pfam" id="PF17920">
    <property type="entry name" value="TetR_C_16"/>
    <property type="match status" value="1"/>
</dbReference>
<dbReference type="InterPro" id="IPR036271">
    <property type="entry name" value="Tet_transcr_reg_TetR-rel_C_sf"/>
</dbReference>
<evidence type="ECO:0000256" key="1">
    <source>
        <dbReference type="ARBA" id="ARBA00023125"/>
    </source>
</evidence>
<evidence type="ECO:0000313" key="4">
    <source>
        <dbReference type="EMBL" id="MDT0428033.1"/>
    </source>
</evidence>
<accession>A0ABU2RGQ5</accession>
<feature type="DNA-binding region" description="H-T-H motif" evidence="2">
    <location>
        <begin position="38"/>
        <end position="57"/>
    </location>
</feature>
<keyword evidence="1 2" id="KW-0238">DNA-binding</keyword>
<dbReference type="SUPFAM" id="SSF46689">
    <property type="entry name" value="Homeodomain-like"/>
    <property type="match status" value="1"/>
</dbReference>
<comment type="caution">
    <text evidence="4">The sequence shown here is derived from an EMBL/GenBank/DDBJ whole genome shotgun (WGS) entry which is preliminary data.</text>
</comment>
<dbReference type="Pfam" id="PF00440">
    <property type="entry name" value="TetR_N"/>
    <property type="match status" value="1"/>
</dbReference>
<gene>
    <name evidence="4" type="ORF">RM649_10305</name>
</gene>
<evidence type="ECO:0000313" key="5">
    <source>
        <dbReference type="Proteomes" id="UP001183777"/>
    </source>
</evidence>
<dbReference type="EMBL" id="JAVREX010000004">
    <property type="protein sequence ID" value="MDT0428033.1"/>
    <property type="molecule type" value="Genomic_DNA"/>
</dbReference>